<reference evidence="4" key="1">
    <citation type="journal article" date="2019" name="Int. J. Syst. Evol. Microbiol.">
        <title>The Global Catalogue of Microorganisms (GCM) 10K type strain sequencing project: providing services to taxonomists for standard genome sequencing and annotation.</title>
        <authorList>
            <consortium name="The Broad Institute Genomics Platform"/>
            <consortium name="The Broad Institute Genome Sequencing Center for Infectious Disease"/>
            <person name="Wu L."/>
            <person name="Ma J."/>
        </authorList>
    </citation>
    <scope>NUCLEOTIDE SEQUENCE [LARGE SCALE GENOMIC DNA]</scope>
    <source>
        <strain evidence="4">CGMCC 1.13574</strain>
    </source>
</reference>
<organism evidence="3 4">
    <name type="scientific">Tumebacillus lipolyticus</name>
    <dbReference type="NCBI Taxonomy" id="1280370"/>
    <lineage>
        <taxon>Bacteria</taxon>
        <taxon>Bacillati</taxon>
        <taxon>Bacillota</taxon>
        <taxon>Bacilli</taxon>
        <taxon>Bacillales</taxon>
        <taxon>Alicyclobacillaceae</taxon>
        <taxon>Tumebacillus</taxon>
    </lineage>
</organism>
<dbReference type="EC" id="2.5.1.-" evidence="3"/>
<dbReference type="SUPFAM" id="SSF52540">
    <property type="entry name" value="P-loop containing nucleoside triphosphate hydrolases"/>
    <property type="match status" value="1"/>
</dbReference>
<sequence length="362" mass="41205">MAFQEISVDRLHEAAGRVLIDVRSPKEFHEGTIPGSVNVPLFTDEERAMIGTVYKQQSPAAARRLAMLTVSPKIPQIVEQMEALMDRGELVIFCWRGGMRSYAACTFMSLLKYPIVRLKGGYRAYRQLVMNELSEYAGIKSRVIVLHGNTGVGKTRLLAMLKESGHQVLDLERMANHRGSVFGRIGLGEAHNQKTFDAMLWEELRALEHARPVFLEAESKRIGRAVLPDWLEADKRNGYHVLIEAPLQERVARLVEDYVLGDEDKMIEQFREALSSIKRRVSRDQSDLFEELLEAKQYEQLCAQLLQNYYDPKYEHKLRTYRTEMLKIDAVDLLQAVGRLERLADELGTINAADALTVSEGV</sequence>
<dbReference type="NCBIfam" id="NF008750">
    <property type="entry name" value="PRK11784.1-2"/>
    <property type="match status" value="1"/>
</dbReference>
<dbReference type="PANTHER" id="PTHR30401:SF0">
    <property type="entry name" value="TRNA 2-SELENOURIDINE SYNTHASE"/>
    <property type="match status" value="1"/>
</dbReference>
<keyword evidence="1" id="KW-0711">Selenium</keyword>
<feature type="domain" description="Rhodanese" evidence="2">
    <location>
        <begin position="13"/>
        <end position="134"/>
    </location>
</feature>
<dbReference type="Proteomes" id="UP001597343">
    <property type="component" value="Unassembled WGS sequence"/>
</dbReference>
<evidence type="ECO:0000313" key="4">
    <source>
        <dbReference type="Proteomes" id="UP001597343"/>
    </source>
</evidence>
<protein>
    <submittedName>
        <fullName evidence="3">tRNA 2-selenouridine(34) synthase MnmH</fullName>
        <ecNumber evidence="3">2.5.1.-</ecNumber>
    </submittedName>
</protein>
<dbReference type="GO" id="GO:0016740">
    <property type="term" value="F:transferase activity"/>
    <property type="evidence" value="ECO:0007669"/>
    <property type="project" value="UniProtKB-KW"/>
</dbReference>
<dbReference type="RefSeq" id="WP_386047910.1">
    <property type="nucleotide sequence ID" value="NZ_JBHUIO010000009.1"/>
</dbReference>
<dbReference type="Gene3D" id="3.40.50.300">
    <property type="entry name" value="P-loop containing nucleotide triphosphate hydrolases"/>
    <property type="match status" value="1"/>
</dbReference>
<dbReference type="SUPFAM" id="SSF52821">
    <property type="entry name" value="Rhodanese/Cell cycle control phosphatase"/>
    <property type="match status" value="1"/>
</dbReference>
<dbReference type="PROSITE" id="PS50206">
    <property type="entry name" value="RHODANESE_3"/>
    <property type="match status" value="1"/>
</dbReference>
<keyword evidence="4" id="KW-1185">Reference proteome</keyword>
<proteinExistence type="predicted"/>
<dbReference type="InterPro" id="IPR058840">
    <property type="entry name" value="AAA_SelU"/>
</dbReference>
<keyword evidence="3" id="KW-0808">Transferase</keyword>
<dbReference type="InterPro" id="IPR017582">
    <property type="entry name" value="SelU"/>
</dbReference>
<name>A0ABW5A0X7_9BACL</name>
<dbReference type="SMART" id="SM00450">
    <property type="entry name" value="RHOD"/>
    <property type="match status" value="1"/>
</dbReference>
<evidence type="ECO:0000313" key="3">
    <source>
        <dbReference type="EMBL" id="MFD2171254.1"/>
    </source>
</evidence>
<dbReference type="NCBIfam" id="TIGR03167">
    <property type="entry name" value="tRNA_sel_U_synt"/>
    <property type="match status" value="1"/>
</dbReference>
<dbReference type="Pfam" id="PF26341">
    <property type="entry name" value="AAA_SelU"/>
    <property type="match status" value="1"/>
</dbReference>
<dbReference type="InterPro" id="IPR036873">
    <property type="entry name" value="Rhodanese-like_dom_sf"/>
</dbReference>
<dbReference type="EMBL" id="JBHUIO010000009">
    <property type="protein sequence ID" value="MFD2171254.1"/>
    <property type="molecule type" value="Genomic_DNA"/>
</dbReference>
<accession>A0ABW5A0X7</accession>
<comment type="caution">
    <text evidence="3">The sequence shown here is derived from an EMBL/GenBank/DDBJ whole genome shotgun (WGS) entry which is preliminary data.</text>
</comment>
<dbReference type="Gene3D" id="3.40.250.10">
    <property type="entry name" value="Rhodanese-like domain"/>
    <property type="match status" value="1"/>
</dbReference>
<dbReference type="InterPro" id="IPR001763">
    <property type="entry name" value="Rhodanese-like_dom"/>
</dbReference>
<dbReference type="Pfam" id="PF00581">
    <property type="entry name" value="Rhodanese"/>
    <property type="match status" value="1"/>
</dbReference>
<evidence type="ECO:0000256" key="1">
    <source>
        <dbReference type="ARBA" id="ARBA00023266"/>
    </source>
</evidence>
<gene>
    <name evidence="3" type="primary">mnmH</name>
    <name evidence="3" type="ORF">ACFSOY_14895</name>
</gene>
<dbReference type="NCBIfam" id="NF008752">
    <property type="entry name" value="PRK11784.1-4"/>
    <property type="match status" value="1"/>
</dbReference>
<evidence type="ECO:0000259" key="2">
    <source>
        <dbReference type="PROSITE" id="PS50206"/>
    </source>
</evidence>
<dbReference type="PANTHER" id="PTHR30401">
    <property type="entry name" value="TRNA 2-SELENOURIDINE SYNTHASE"/>
    <property type="match status" value="1"/>
</dbReference>
<dbReference type="InterPro" id="IPR027417">
    <property type="entry name" value="P-loop_NTPase"/>
</dbReference>